<protein>
    <submittedName>
        <fullName evidence="5">Uncharacterized protein</fullName>
    </submittedName>
</protein>
<evidence type="ECO:0000256" key="3">
    <source>
        <dbReference type="ARBA" id="ARBA00023212"/>
    </source>
</evidence>
<accession>A0A3Q3VVM8</accession>
<comment type="subcellular location">
    <subcellularLocation>
        <location evidence="1">Cytoplasm</location>
        <location evidence="1">Cytoskeleton</location>
    </subcellularLocation>
</comment>
<keyword evidence="2" id="KW-0963">Cytoplasm</keyword>
<keyword evidence="6" id="KW-1185">Reference proteome</keyword>
<reference evidence="5" key="1">
    <citation type="submission" date="2025-08" db="UniProtKB">
        <authorList>
            <consortium name="Ensembl"/>
        </authorList>
    </citation>
    <scope>IDENTIFICATION</scope>
</reference>
<name>A0A3Q3VVM8_MOLML</name>
<dbReference type="InterPro" id="IPR001611">
    <property type="entry name" value="Leu-rich_rpt"/>
</dbReference>
<evidence type="ECO:0000313" key="5">
    <source>
        <dbReference type="Ensembl" id="ENSMMOP00000000184.1"/>
    </source>
</evidence>
<organism evidence="5 6">
    <name type="scientific">Mola mola</name>
    <name type="common">Ocean sunfish</name>
    <name type="synonym">Tetraodon mola</name>
    <dbReference type="NCBI Taxonomy" id="94237"/>
    <lineage>
        <taxon>Eukaryota</taxon>
        <taxon>Metazoa</taxon>
        <taxon>Chordata</taxon>
        <taxon>Craniata</taxon>
        <taxon>Vertebrata</taxon>
        <taxon>Euteleostomi</taxon>
        <taxon>Actinopterygii</taxon>
        <taxon>Neopterygii</taxon>
        <taxon>Teleostei</taxon>
        <taxon>Neoteleostei</taxon>
        <taxon>Acanthomorphata</taxon>
        <taxon>Eupercaria</taxon>
        <taxon>Tetraodontiformes</taxon>
        <taxon>Molidae</taxon>
        <taxon>Mola</taxon>
    </lineage>
</organism>
<sequence>MSYVYASYDSLCERTNTVLMKENVKCQSSVIRCHSRHRPNVTQFAGYEKMRRVIAEDPDWTLITVPCLSDLCLQCIVANFEGKLLFYFFPQYFLQEKLSTSLQLHVTAGLIGDGVYWRRCCEQRWDICDVSCYDHSWKRMFLERHMEELIELFIPNVTDPMTVLEMVTLCGNYVKRLEISQLLPPVMESKEEEEEEESGLELERDSDRPSMDHFDFSLLLHKLSSLEELHLMYQVKQCGMNFEWTMFEMSDRDCESLAKALKSCQTLKLLRLHQSHLEDKKCCTLVESLLDHPSLRELDFSHNQIGDKGAKAISKLLNRCKLETLNVCDNNIGAPGAKAIAHALSENSTLLSLNLRLNRLRDEGGEAIGEALLSNSALRHLHLGGNEATAPTAMALAQALVQNTSLKSISLSCNNLGVDGGRALEEALTHNSSLTECDMYLTEVDEQSALAVKQALWNNVSLEQKRLESTE</sequence>
<dbReference type="SUPFAM" id="SSF52047">
    <property type="entry name" value="RNI-like"/>
    <property type="match status" value="1"/>
</dbReference>
<dbReference type="Pfam" id="PF13516">
    <property type="entry name" value="LRR_6"/>
    <property type="match status" value="4"/>
</dbReference>
<dbReference type="GO" id="GO:0005856">
    <property type="term" value="C:cytoskeleton"/>
    <property type="evidence" value="ECO:0007669"/>
    <property type="project" value="UniProtKB-SubCell"/>
</dbReference>
<dbReference type="SMART" id="SM00368">
    <property type="entry name" value="LRR_RI"/>
    <property type="match status" value="5"/>
</dbReference>
<reference evidence="5" key="2">
    <citation type="submission" date="2025-09" db="UniProtKB">
        <authorList>
            <consortium name="Ensembl"/>
        </authorList>
    </citation>
    <scope>IDENTIFICATION</scope>
</reference>
<dbReference type="Gene3D" id="3.80.10.10">
    <property type="entry name" value="Ribonuclease Inhibitor"/>
    <property type="match status" value="2"/>
</dbReference>
<dbReference type="PANTHER" id="PTHR24107:SF27">
    <property type="entry name" value="DYNEIN REGULATORY COMPLEX SUBUNIT 5"/>
    <property type="match status" value="1"/>
</dbReference>
<dbReference type="InterPro" id="IPR032675">
    <property type="entry name" value="LRR_dom_sf"/>
</dbReference>
<dbReference type="Proteomes" id="UP000261620">
    <property type="component" value="Unplaced"/>
</dbReference>
<evidence type="ECO:0000313" key="6">
    <source>
        <dbReference type="Proteomes" id="UP000261620"/>
    </source>
</evidence>
<evidence type="ECO:0000256" key="1">
    <source>
        <dbReference type="ARBA" id="ARBA00004245"/>
    </source>
</evidence>
<dbReference type="Ensembl" id="ENSMMOT00000000187.1">
    <property type="protein sequence ID" value="ENSMMOP00000000184.1"/>
    <property type="gene ID" value="ENSMMOG00000000155.1"/>
</dbReference>
<feature type="compositionally biased region" description="Acidic residues" evidence="4">
    <location>
        <begin position="190"/>
        <end position="200"/>
    </location>
</feature>
<dbReference type="AlphaFoldDB" id="A0A3Q3VVM8"/>
<dbReference type="STRING" id="94237.ENSMMOP00000000184"/>
<proteinExistence type="predicted"/>
<feature type="region of interest" description="Disordered" evidence="4">
    <location>
        <begin position="186"/>
        <end position="208"/>
    </location>
</feature>
<dbReference type="InterPro" id="IPR052410">
    <property type="entry name" value="DRC5"/>
</dbReference>
<dbReference type="PANTHER" id="PTHR24107">
    <property type="entry name" value="YNEIN REGULATORY COMPLEX SUBUNIT 5"/>
    <property type="match status" value="1"/>
</dbReference>
<evidence type="ECO:0000256" key="4">
    <source>
        <dbReference type="SAM" id="MobiDB-lite"/>
    </source>
</evidence>
<keyword evidence="3" id="KW-0206">Cytoskeleton</keyword>
<evidence type="ECO:0000256" key="2">
    <source>
        <dbReference type="ARBA" id="ARBA00022490"/>
    </source>
</evidence>